<proteinExistence type="predicted"/>
<dbReference type="EMBL" id="CM008053">
    <property type="protein sequence ID" value="PVH34530.1"/>
    <property type="molecule type" value="Genomic_DNA"/>
</dbReference>
<feature type="compositionally biased region" description="Low complexity" evidence="1">
    <location>
        <begin position="87"/>
        <end position="162"/>
    </location>
</feature>
<protein>
    <submittedName>
        <fullName evidence="2">Uncharacterized protein</fullName>
    </submittedName>
</protein>
<evidence type="ECO:0000313" key="2">
    <source>
        <dbReference type="EMBL" id="PVH34530.1"/>
    </source>
</evidence>
<accession>A0A2T8IA43</accession>
<evidence type="ECO:0000256" key="1">
    <source>
        <dbReference type="SAM" id="MobiDB-lite"/>
    </source>
</evidence>
<reference evidence="2" key="1">
    <citation type="submission" date="2018-04" db="EMBL/GenBank/DDBJ databases">
        <title>WGS assembly of Panicum hallii.</title>
        <authorList>
            <person name="Lovell J."/>
            <person name="Jenkins J."/>
            <person name="Lowry D."/>
            <person name="Mamidi S."/>
            <person name="Sreedasyam A."/>
            <person name="Weng X."/>
            <person name="Barry K."/>
            <person name="Bonette J."/>
            <person name="Campitelli B."/>
            <person name="Daum C."/>
            <person name="Gordon S."/>
            <person name="Gould B."/>
            <person name="Lipzen A."/>
            <person name="Macqueen A."/>
            <person name="Palacio-Mejia J."/>
            <person name="Plott C."/>
            <person name="Shakirov E."/>
            <person name="Shu S."/>
            <person name="Yoshinaga Y."/>
            <person name="Zane M."/>
            <person name="Rokhsar D."/>
            <person name="Grimwood J."/>
            <person name="Schmutz J."/>
            <person name="Juenger T."/>
        </authorList>
    </citation>
    <scope>NUCLEOTIDE SEQUENCE [LARGE SCALE GENOMIC DNA]</scope>
    <source>
        <strain evidence="2">FIL2</strain>
    </source>
</reference>
<dbReference type="Gramene" id="PVH34530">
    <property type="protein sequence ID" value="PVH34530"/>
    <property type="gene ID" value="PAHAL_8G239400"/>
</dbReference>
<dbReference type="Proteomes" id="UP000243499">
    <property type="component" value="Chromosome 8"/>
</dbReference>
<feature type="region of interest" description="Disordered" evidence="1">
    <location>
        <begin position="81"/>
        <end position="201"/>
    </location>
</feature>
<name>A0A2T8IA43_9POAL</name>
<dbReference type="AlphaFoldDB" id="A0A2T8IA43"/>
<organism evidence="2">
    <name type="scientific">Panicum hallii</name>
    <dbReference type="NCBI Taxonomy" id="206008"/>
    <lineage>
        <taxon>Eukaryota</taxon>
        <taxon>Viridiplantae</taxon>
        <taxon>Streptophyta</taxon>
        <taxon>Embryophyta</taxon>
        <taxon>Tracheophyta</taxon>
        <taxon>Spermatophyta</taxon>
        <taxon>Magnoliopsida</taxon>
        <taxon>Liliopsida</taxon>
        <taxon>Poales</taxon>
        <taxon>Poaceae</taxon>
        <taxon>PACMAD clade</taxon>
        <taxon>Panicoideae</taxon>
        <taxon>Panicodae</taxon>
        <taxon>Paniceae</taxon>
        <taxon>Panicinae</taxon>
        <taxon>Panicum</taxon>
        <taxon>Panicum sect. Panicum</taxon>
    </lineage>
</organism>
<gene>
    <name evidence="2" type="ORF">PAHAL_8G239400</name>
</gene>
<sequence length="201" mass="21376">MYLRKLQREIRDSRLQTPDRTRTMFFSVRVRQAMHVDDPTSPKHIRPHVHVLALNQTQPHQILEQLRSLLGFSISRPAMPSSPDPVAALGAAPARPSASPPSAAGRPPARTCSASATTPTSPRSAPAASASSRSRSGWAAAGGSSPTTPTATGTRPAAAPPSCSGCWTTASWAGRPTPRQRTRWPSSTARGARCTAPTWSR</sequence>